<evidence type="ECO:0000256" key="1">
    <source>
        <dbReference type="ARBA" id="ARBA00022670"/>
    </source>
</evidence>
<dbReference type="GO" id="GO:0008233">
    <property type="term" value="F:peptidase activity"/>
    <property type="evidence" value="ECO:0007669"/>
    <property type="project" value="UniProtKB-KW"/>
</dbReference>
<keyword evidence="2" id="KW-0479">Metal-binding</keyword>
<dbReference type="InterPro" id="IPR057670">
    <property type="entry name" value="SH3_retrovirus"/>
</dbReference>
<dbReference type="GO" id="GO:0008270">
    <property type="term" value="F:zinc ion binding"/>
    <property type="evidence" value="ECO:0007669"/>
    <property type="project" value="UniProtKB-KW"/>
</dbReference>
<comment type="caution">
    <text evidence="8">The sequence shown here is derived from an EMBL/GenBank/DDBJ whole genome shotgun (WGS) entry which is preliminary data.</text>
</comment>
<dbReference type="Pfam" id="PF22936">
    <property type="entry name" value="Pol_BBD"/>
    <property type="match status" value="1"/>
</dbReference>
<dbReference type="Pfam" id="PF13976">
    <property type="entry name" value="gag_pre-integrs"/>
    <property type="match status" value="1"/>
</dbReference>
<evidence type="ECO:0000259" key="6">
    <source>
        <dbReference type="PROSITE" id="PS50158"/>
    </source>
</evidence>
<dbReference type="EMBL" id="JAEFBK010000010">
    <property type="protein sequence ID" value="KAG7559666.1"/>
    <property type="molecule type" value="Genomic_DNA"/>
</dbReference>
<dbReference type="InterPro" id="IPR001878">
    <property type="entry name" value="Znf_CCHC"/>
</dbReference>
<dbReference type="GO" id="GO:0006508">
    <property type="term" value="P:proteolysis"/>
    <property type="evidence" value="ECO:0007669"/>
    <property type="project" value="UniProtKB-KW"/>
</dbReference>
<dbReference type="Proteomes" id="UP000694240">
    <property type="component" value="Chromosome 10"/>
</dbReference>
<dbReference type="Pfam" id="PF00665">
    <property type="entry name" value="rve"/>
    <property type="match status" value="1"/>
</dbReference>
<dbReference type="InterPro" id="IPR039537">
    <property type="entry name" value="Retrotran_Ty1/copia-like"/>
</dbReference>
<dbReference type="Pfam" id="PF25597">
    <property type="entry name" value="SH3_retrovirus"/>
    <property type="match status" value="1"/>
</dbReference>
<keyword evidence="4" id="KW-0862">Zinc</keyword>
<evidence type="ECO:0000256" key="4">
    <source>
        <dbReference type="PROSITE-ProRule" id="PRU00047"/>
    </source>
</evidence>
<dbReference type="InterPro" id="IPR025724">
    <property type="entry name" value="GAG-pre-integrase_dom"/>
</dbReference>
<feature type="compositionally biased region" description="Acidic residues" evidence="5">
    <location>
        <begin position="731"/>
        <end position="758"/>
    </location>
</feature>
<dbReference type="PROSITE" id="PS50994">
    <property type="entry name" value="INTEGRASE"/>
    <property type="match status" value="1"/>
</dbReference>
<dbReference type="PANTHER" id="PTHR42648:SF18">
    <property type="entry name" value="RETROTRANSPOSON, UNCLASSIFIED-LIKE PROTEIN"/>
    <property type="match status" value="1"/>
</dbReference>
<keyword evidence="9" id="KW-1185">Reference proteome</keyword>
<evidence type="ECO:0000256" key="2">
    <source>
        <dbReference type="ARBA" id="ARBA00022723"/>
    </source>
</evidence>
<dbReference type="PROSITE" id="PS50158">
    <property type="entry name" value="ZF_CCHC"/>
    <property type="match status" value="1"/>
</dbReference>
<dbReference type="Pfam" id="PF14223">
    <property type="entry name" value="Retrotran_gag_2"/>
    <property type="match status" value="1"/>
</dbReference>
<sequence>MGDDKTLTKIPHFDGHYDHWSELMENLLRAKGLWNLVEKGYVEATEGAEMTAAQQKQLDELKVKDHQVKHYLFQAIDREVFEQILDRSTSKIVWDSMKGKFGGNERVKRSLLQTLRRDFEVLAMKGGESIDEYFGRVMAVSNKMRSNGENMSDSKIVEKILRTLTDKFTYVVVSIEESRDTTKMTIDELQSSLSVHEKKFKRNNFEEEDQALNVRGRGRGSYRGRGRGRGRTFNKSVVECYRCHNLGHFQYECPNADHGAHYAELDEKEEVLLMAFVELQGTVRSDAWFVDSGCSNHMCGDRGMFHSLDIAFTHNVKLGNNHKLMVNGKGIVKIMLKGISYVLNDVYYVPELKNNLLSVGQLQEKGLDVLFKGGDRKTCCIFHPTKGKIAESVMSANRMFVLLGETTGKAKEERCLQVNVSDKAELWHHRYGHLSHNGLLTLRSKEMVTGLPEFGEVKVPCEACVKGKHHRIPFPKQSKWRSTEKLQLIHSDLCGPITPPSNSQKRYLISFIDDFSRKTWIYFVLEKSEAFQQFKVFKALVEKQTGQFIKCLRTDRGGEYNSSEFKEFCEQHGIKRQLTTAYTPQQNGVAERKNRTIMNMVRAVLSEKEVPRSFWPDAVQWVNHILNRSPTVIVKDMTPEEAWSGHKPSVEHFRIFGCIGYVHIPDVKRSKLDDKSVKCVLIGYSSESKAYKLFDPIERKVHISRDVIFEEEKNWNWDASYSSEQNMELEWEDEYECVENENEEEEAETDDGGGDNDQNENTLAPIIPQTTASTSTAGRTRKPPVWAADYTPGEELSDAEEEANMARVEGINFETDFLAFMVITDPTSYDEAAKLSRWKEAMDAEITSIEKNQTWSLVELPNGAKAIGVKWIYKTKFNELGEIDKFKARLVVKGYAQVYGIDYTEVFAPVARMDTVRMIIALAAQRGWGVFQLDVKSAFLHGELKEEVFVEQPQGYEAKGKEHLVYKLHKALYGLKQAPRAWFSRIEAYFRAEGFESSSSEQTLFIKRRGGKILIVSIYVDDLLFTGDDVELLNEFKESMEKEFDMTDLGRMRYFLGIEVVQEDDGIFICQRKYAAEVIKRFEMENFNPVCNPMVPGQKISRDEAGEKVNSTVYKQMVGSLMYLTATRPDLMFVVSLISRFMANPTQLHFAAVKRIMRYLKGTMEWGIWYKKEGNSELIGYTDSDYAGDIDDSRSTSGYVFLMSGGAVAWSSRKQPIVTLSTTEAEYVAAATCACQAIWMRRILKEIGHEQEEQMVLLCDNTSTIKLSKNAVMHGKSKHIRVRYHFLRELTKEGVVKLVYCSTEEQLADIMTKPLKMASFQRIREAFGMRVVN</sequence>
<dbReference type="CDD" id="cd09272">
    <property type="entry name" value="RNase_HI_RT_Ty1"/>
    <property type="match status" value="1"/>
</dbReference>
<dbReference type="GO" id="GO:0003676">
    <property type="term" value="F:nucleic acid binding"/>
    <property type="evidence" value="ECO:0007669"/>
    <property type="project" value="InterPro"/>
</dbReference>
<organism evidence="8 9">
    <name type="scientific">Arabidopsis thaliana x Arabidopsis arenosa</name>
    <dbReference type="NCBI Taxonomy" id="1240361"/>
    <lineage>
        <taxon>Eukaryota</taxon>
        <taxon>Viridiplantae</taxon>
        <taxon>Streptophyta</taxon>
        <taxon>Embryophyta</taxon>
        <taxon>Tracheophyta</taxon>
        <taxon>Spermatophyta</taxon>
        <taxon>Magnoliopsida</taxon>
        <taxon>eudicotyledons</taxon>
        <taxon>Gunneridae</taxon>
        <taxon>Pentapetalae</taxon>
        <taxon>rosids</taxon>
        <taxon>malvids</taxon>
        <taxon>Brassicales</taxon>
        <taxon>Brassicaceae</taxon>
        <taxon>Camelineae</taxon>
        <taxon>Arabidopsis</taxon>
    </lineage>
</organism>
<proteinExistence type="predicted"/>
<dbReference type="GO" id="GO:0015074">
    <property type="term" value="P:DNA integration"/>
    <property type="evidence" value="ECO:0007669"/>
    <property type="project" value="InterPro"/>
</dbReference>
<feature type="domain" description="CCHC-type" evidence="6">
    <location>
        <begin position="240"/>
        <end position="255"/>
    </location>
</feature>
<dbReference type="InterPro" id="IPR054722">
    <property type="entry name" value="PolX-like_BBD"/>
</dbReference>
<accession>A0A8T1ZK16</accession>
<gene>
    <name evidence="8" type="ORF">ISN45_Aa05g012550</name>
</gene>
<name>A0A8T1ZK16_9BRAS</name>
<keyword evidence="4" id="KW-0863">Zinc-finger</keyword>
<reference evidence="8 9" key="1">
    <citation type="submission" date="2020-12" db="EMBL/GenBank/DDBJ databases">
        <title>Concerted genomic and epigenomic changes stabilize Arabidopsis allopolyploids.</title>
        <authorList>
            <person name="Chen Z."/>
        </authorList>
    </citation>
    <scope>NUCLEOTIDE SEQUENCE [LARGE SCALE GENOMIC DNA]</scope>
    <source>
        <strain evidence="8">Allo738</strain>
        <tissue evidence="8">Leaf</tissue>
    </source>
</reference>
<dbReference type="Pfam" id="PF07727">
    <property type="entry name" value="RVT_2"/>
    <property type="match status" value="1"/>
</dbReference>
<evidence type="ECO:0000256" key="3">
    <source>
        <dbReference type="ARBA" id="ARBA00022801"/>
    </source>
</evidence>
<evidence type="ECO:0000256" key="5">
    <source>
        <dbReference type="SAM" id="MobiDB-lite"/>
    </source>
</evidence>
<evidence type="ECO:0000313" key="8">
    <source>
        <dbReference type="EMBL" id="KAG7559666.1"/>
    </source>
</evidence>
<dbReference type="InterPro" id="IPR001584">
    <property type="entry name" value="Integrase_cat-core"/>
</dbReference>
<dbReference type="InterPro" id="IPR013103">
    <property type="entry name" value="RVT_2"/>
</dbReference>
<evidence type="ECO:0000313" key="9">
    <source>
        <dbReference type="Proteomes" id="UP000694240"/>
    </source>
</evidence>
<protein>
    <submittedName>
        <fullName evidence="8">Zinc finger CCHC-type superfamily</fullName>
    </submittedName>
</protein>
<keyword evidence="3" id="KW-0378">Hydrolase</keyword>
<keyword evidence="1" id="KW-0645">Protease</keyword>
<feature type="region of interest" description="Disordered" evidence="5">
    <location>
        <begin position="731"/>
        <end position="801"/>
    </location>
</feature>
<feature type="domain" description="Integrase catalytic" evidence="7">
    <location>
        <begin position="471"/>
        <end position="647"/>
    </location>
</feature>
<dbReference type="PANTHER" id="PTHR42648">
    <property type="entry name" value="TRANSPOSASE, PUTATIVE-RELATED"/>
    <property type="match status" value="1"/>
</dbReference>
<evidence type="ECO:0000259" key="7">
    <source>
        <dbReference type="PROSITE" id="PS50994"/>
    </source>
</evidence>